<dbReference type="Gene3D" id="3.40.395.10">
    <property type="entry name" value="Adenoviral Proteinase, Chain A"/>
    <property type="match status" value="1"/>
</dbReference>
<evidence type="ECO:0000256" key="1">
    <source>
        <dbReference type="ARBA" id="ARBA00005234"/>
    </source>
</evidence>
<feature type="region of interest" description="Disordered" evidence="4">
    <location>
        <begin position="418"/>
        <end position="437"/>
    </location>
</feature>
<keyword evidence="2" id="KW-0645">Protease</keyword>
<dbReference type="PROSITE" id="PS50600">
    <property type="entry name" value="ULP_PROTEASE"/>
    <property type="match status" value="1"/>
</dbReference>
<feature type="domain" description="Ubiquitin-like protease family profile" evidence="5">
    <location>
        <begin position="181"/>
        <end position="361"/>
    </location>
</feature>
<evidence type="ECO:0000259" key="5">
    <source>
        <dbReference type="PROSITE" id="PS50600"/>
    </source>
</evidence>
<dbReference type="Proteomes" id="UP000238479">
    <property type="component" value="Chromosome 3"/>
</dbReference>
<dbReference type="Gramene" id="PRQ41831">
    <property type="protein sequence ID" value="PRQ41831"/>
    <property type="gene ID" value="RchiOBHm_Chr3g0451001"/>
</dbReference>
<dbReference type="SUPFAM" id="SSF54001">
    <property type="entry name" value="Cysteine proteinases"/>
    <property type="match status" value="1"/>
</dbReference>
<comment type="similarity">
    <text evidence="1">Belongs to the peptidase C48 family.</text>
</comment>
<protein>
    <submittedName>
        <fullName evidence="6">Putative Ulp1 peptidase</fullName>
        <ecNumber evidence="6">3.4.22.68</ecNumber>
    </submittedName>
</protein>
<proteinExistence type="inferred from homology"/>
<dbReference type="InterPro" id="IPR003653">
    <property type="entry name" value="Peptidase_C48_C"/>
</dbReference>
<dbReference type="OMA" id="CHAREVM"/>
<dbReference type="EMBL" id="PDCK01000041">
    <property type="protein sequence ID" value="PRQ41831.1"/>
    <property type="molecule type" value="Genomic_DNA"/>
</dbReference>
<gene>
    <name evidence="6" type="ORF">RchiOBHm_Chr3g0451001</name>
</gene>
<comment type="caution">
    <text evidence="6">The sequence shown here is derived from an EMBL/GenBank/DDBJ whole genome shotgun (WGS) entry which is preliminary data.</text>
</comment>
<dbReference type="AlphaFoldDB" id="A0A2P6R5X7"/>
<dbReference type="STRING" id="74649.A0A2P6R5X7"/>
<evidence type="ECO:0000256" key="2">
    <source>
        <dbReference type="ARBA" id="ARBA00022670"/>
    </source>
</evidence>
<name>A0A2P6R5X7_ROSCH</name>
<accession>A0A2P6R5X7</accession>
<evidence type="ECO:0000256" key="4">
    <source>
        <dbReference type="SAM" id="MobiDB-lite"/>
    </source>
</evidence>
<reference evidence="6 7" key="1">
    <citation type="journal article" date="2018" name="Nat. Genet.">
        <title>The Rosa genome provides new insights in the design of modern roses.</title>
        <authorList>
            <person name="Bendahmane M."/>
        </authorList>
    </citation>
    <scope>NUCLEOTIDE SEQUENCE [LARGE SCALE GENOMIC DNA]</scope>
    <source>
        <strain evidence="7">cv. Old Blush</strain>
    </source>
</reference>
<keyword evidence="3 6" id="KW-0378">Hydrolase</keyword>
<evidence type="ECO:0000313" key="6">
    <source>
        <dbReference type="EMBL" id="PRQ41831.1"/>
    </source>
</evidence>
<sequence length="437" mass="50254">MNTYNGSEGVESMKLRVGEVKLIIGRVTQTTACLERELERMGEKVRHIEQSMSEIVSDAAIEDIVNEVVEAVSARERGKKIYMQKGMGIPRTTGVTRFRKANIEAHKVKEHVKRLVDDMEVKRLKSKGRKQMHQSTKRNFCAFANEGVMSGKNADLLRFLFRKNFVGEEKWSTEVARYGEFAVTRMEFQCLSPATSLSCKVINICAAYLDEADGDCWFLPTYFGDRARCNEEQSCFANWVASTVDMCGLWRFHRRLRFCSKIFIPLHDRADDHWFLLVMNLLEKKALLWDSYPDPTSVARRMCHAREVMTLMQKVFSCQMTMFGDVYYHFPSFSVNLAEGQPTNPQTFDSGIFVIRHMQHYVDPWSIGFISEEHRNQVALEIVKSPRNEHRHVVMVAAVGTSVRTTTVGGENAFCPPTGSKCRSHRKRRDRAIRHPN</sequence>
<dbReference type="GO" id="GO:0008234">
    <property type="term" value="F:cysteine-type peptidase activity"/>
    <property type="evidence" value="ECO:0007669"/>
    <property type="project" value="InterPro"/>
</dbReference>
<dbReference type="GO" id="GO:0006508">
    <property type="term" value="P:proteolysis"/>
    <property type="evidence" value="ECO:0007669"/>
    <property type="project" value="UniProtKB-KW"/>
</dbReference>
<evidence type="ECO:0000313" key="7">
    <source>
        <dbReference type="Proteomes" id="UP000238479"/>
    </source>
</evidence>
<feature type="compositionally biased region" description="Basic residues" evidence="4">
    <location>
        <begin position="422"/>
        <end position="437"/>
    </location>
</feature>
<dbReference type="Pfam" id="PF02902">
    <property type="entry name" value="Peptidase_C48"/>
    <property type="match status" value="1"/>
</dbReference>
<organism evidence="6 7">
    <name type="scientific">Rosa chinensis</name>
    <name type="common">China rose</name>
    <dbReference type="NCBI Taxonomy" id="74649"/>
    <lineage>
        <taxon>Eukaryota</taxon>
        <taxon>Viridiplantae</taxon>
        <taxon>Streptophyta</taxon>
        <taxon>Embryophyta</taxon>
        <taxon>Tracheophyta</taxon>
        <taxon>Spermatophyta</taxon>
        <taxon>Magnoliopsida</taxon>
        <taxon>eudicotyledons</taxon>
        <taxon>Gunneridae</taxon>
        <taxon>Pentapetalae</taxon>
        <taxon>rosids</taxon>
        <taxon>fabids</taxon>
        <taxon>Rosales</taxon>
        <taxon>Rosaceae</taxon>
        <taxon>Rosoideae</taxon>
        <taxon>Rosoideae incertae sedis</taxon>
        <taxon>Rosa</taxon>
    </lineage>
</organism>
<dbReference type="EC" id="3.4.22.68" evidence="6"/>
<keyword evidence="7" id="KW-1185">Reference proteome</keyword>
<dbReference type="InterPro" id="IPR038765">
    <property type="entry name" value="Papain-like_cys_pep_sf"/>
</dbReference>
<evidence type="ECO:0000256" key="3">
    <source>
        <dbReference type="ARBA" id="ARBA00022801"/>
    </source>
</evidence>